<dbReference type="AlphaFoldDB" id="A0A1L3LQX2"/>
<dbReference type="Proteomes" id="UP000182306">
    <property type="component" value="Chromosome"/>
</dbReference>
<protein>
    <submittedName>
        <fullName evidence="1">Uncharacterized protein</fullName>
    </submittedName>
</protein>
<dbReference type="STRING" id="194963.SAMCFNEI73_Ch3192"/>
<evidence type="ECO:0000313" key="2">
    <source>
        <dbReference type="Proteomes" id="UP000182306"/>
    </source>
</evidence>
<accession>A0A1L3LQX2</accession>
<reference evidence="1 2" key="1">
    <citation type="submission" date="2015-10" db="EMBL/GenBank/DDBJ databases">
        <title>Genomic differences between typical nodule nitrogen-fixing rhizobial strains and those coming from bean seeds.</title>
        <authorList>
            <person name="Peralta H."/>
            <person name="Aguilar-Vera A."/>
            <person name="Diaz R."/>
            <person name="Mora Y."/>
            <person name="Martinez-Batallar G."/>
            <person name="Salazar E."/>
            <person name="Vargas-Lagunas C."/>
            <person name="Encarnacion S."/>
            <person name="Girard L."/>
            <person name="Mora J."/>
        </authorList>
    </citation>
    <scope>NUCLEOTIDE SEQUENCE [LARGE SCALE GENOMIC DNA]</scope>
    <source>
        <strain evidence="1 2">CFNEI 73</strain>
    </source>
</reference>
<evidence type="ECO:0000313" key="1">
    <source>
        <dbReference type="EMBL" id="APG92456.1"/>
    </source>
</evidence>
<name>A0A1L3LQX2_9HYPH</name>
<proteinExistence type="predicted"/>
<keyword evidence="2" id="KW-1185">Reference proteome</keyword>
<organism evidence="1 2">
    <name type="scientific">Sinorhizobium americanum</name>
    <dbReference type="NCBI Taxonomy" id="194963"/>
    <lineage>
        <taxon>Bacteria</taxon>
        <taxon>Pseudomonadati</taxon>
        <taxon>Pseudomonadota</taxon>
        <taxon>Alphaproteobacteria</taxon>
        <taxon>Hyphomicrobiales</taxon>
        <taxon>Rhizobiaceae</taxon>
        <taxon>Sinorhizobium/Ensifer group</taxon>
        <taxon>Sinorhizobium</taxon>
    </lineage>
</organism>
<sequence length="38" mass="4520">MYRHGIELKKPWPRAVRGFIYVFGPKVAMPCDNWTLEL</sequence>
<gene>
    <name evidence="1" type="ORF">SAMCFNEI73_Ch3192</name>
</gene>
<dbReference type="KEGG" id="same:SAMCFNEI73_Ch3192"/>
<dbReference type="EMBL" id="CP013107">
    <property type="protein sequence ID" value="APG92456.1"/>
    <property type="molecule type" value="Genomic_DNA"/>
</dbReference>